<feature type="transmembrane region" description="Helical" evidence="4">
    <location>
        <begin position="178"/>
        <end position="197"/>
    </location>
</feature>
<feature type="transmembrane region" description="Helical" evidence="4">
    <location>
        <begin position="113"/>
        <end position="138"/>
    </location>
</feature>
<reference evidence="6 7" key="1">
    <citation type="submission" date="2018-06" db="EMBL/GenBank/DDBJ databases">
        <authorList>
            <consortium name="Pathogen Informatics"/>
            <person name="Doyle S."/>
        </authorList>
    </citation>
    <scope>NUCLEOTIDE SEQUENCE [LARGE SCALE GENOMIC DNA]</scope>
    <source>
        <strain evidence="6 7">NCTC11470</strain>
    </source>
</reference>
<evidence type="ECO:0000256" key="4">
    <source>
        <dbReference type="SAM" id="Phobius"/>
    </source>
</evidence>
<dbReference type="PROSITE" id="PS50850">
    <property type="entry name" value="MFS"/>
    <property type="match status" value="1"/>
</dbReference>
<dbReference type="InterPro" id="IPR052714">
    <property type="entry name" value="MFS_Exporter"/>
</dbReference>
<proteinExistence type="predicted"/>
<dbReference type="Pfam" id="PF07690">
    <property type="entry name" value="MFS_1"/>
    <property type="match status" value="1"/>
</dbReference>
<feature type="transmembrane region" description="Helical" evidence="4">
    <location>
        <begin position="251"/>
        <end position="270"/>
    </location>
</feature>
<feature type="transmembrane region" description="Helical" evidence="4">
    <location>
        <begin position="282"/>
        <end position="298"/>
    </location>
</feature>
<evidence type="ECO:0000256" key="2">
    <source>
        <dbReference type="ARBA" id="ARBA00022989"/>
    </source>
</evidence>
<feature type="transmembrane region" description="Helical" evidence="4">
    <location>
        <begin position="21"/>
        <end position="39"/>
    </location>
</feature>
<evidence type="ECO:0000313" key="7">
    <source>
        <dbReference type="Proteomes" id="UP000254835"/>
    </source>
</evidence>
<dbReference type="CDD" id="cd17489">
    <property type="entry name" value="MFS_YfcJ_like"/>
    <property type="match status" value="1"/>
</dbReference>
<dbReference type="GeneID" id="57907024"/>
<feature type="transmembrane region" description="Helical" evidence="4">
    <location>
        <begin position="150"/>
        <end position="172"/>
    </location>
</feature>
<protein>
    <submittedName>
        <fullName evidence="6">Major facilitator superfamily MFS_1</fullName>
    </submittedName>
</protein>
<dbReference type="Gene3D" id="1.20.1250.20">
    <property type="entry name" value="MFS general substrate transporter like domains"/>
    <property type="match status" value="1"/>
</dbReference>
<feature type="transmembrane region" description="Helical" evidence="4">
    <location>
        <begin position="51"/>
        <end position="72"/>
    </location>
</feature>
<keyword evidence="2 4" id="KW-1133">Transmembrane helix</keyword>
<dbReference type="RefSeq" id="WP_004712694.1">
    <property type="nucleotide sequence ID" value="NZ_CP023964.1"/>
</dbReference>
<evidence type="ECO:0000313" key="6">
    <source>
        <dbReference type="EMBL" id="SUP75735.1"/>
    </source>
</evidence>
<keyword evidence="3 4" id="KW-0472">Membrane</keyword>
<dbReference type="PANTHER" id="PTHR23531">
    <property type="entry name" value="QUINOLENE RESISTANCE PROTEIN NORA"/>
    <property type="match status" value="1"/>
</dbReference>
<dbReference type="AlphaFoldDB" id="A0A380PQ39"/>
<dbReference type="EMBL" id="UHJA01000001">
    <property type="protein sequence ID" value="SUP75735.1"/>
    <property type="molecule type" value="Genomic_DNA"/>
</dbReference>
<sequence length="398" mass="42718">MTRNHDFLIKPSNTFKTLLPIMLVVSTVFLITGFALPVLPLHVHQTLGLSTFYVGIVAGCQFAASLVSRVWAGQYSDRRGPKRAVIVGLVLATISGGFYLFSLYLIYIPIVSVIVLMMGRGLLGGAESLMITGCMAWGLGLSKRNESGKVIAWIGTALYVAFAIGAPIGSILYARWGFLAIALATILIPLSVLPLVLRIKEVKVIQKPRMDFGKVLKAVLIPGTGLAMSSTGFGAMTAFSALLFVDHQWQMVWLPFSIFAAFFILARISLGHLPDKVGGAKVALTFVILESVGLALLWNASIPIVALFASALVGFGYSLVYPSFGIEAIHRIPADNRGLAMGGYTAFLDLTLGIITPIQGFIASHTNIRAVFLTSALMTFCAAIVAIRLIRTPFKPIA</sequence>
<feature type="transmembrane region" description="Helical" evidence="4">
    <location>
        <begin position="368"/>
        <end position="390"/>
    </location>
</feature>
<feature type="transmembrane region" description="Helical" evidence="4">
    <location>
        <begin position="304"/>
        <end position="326"/>
    </location>
</feature>
<gene>
    <name evidence="6" type="primary">yfcJ</name>
    <name evidence="6" type="ORF">NCTC11470_00754</name>
</gene>
<feature type="transmembrane region" description="Helical" evidence="4">
    <location>
        <begin position="338"/>
        <end position="362"/>
    </location>
</feature>
<evidence type="ECO:0000256" key="1">
    <source>
        <dbReference type="ARBA" id="ARBA00022692"/>
    </source>
</evidence>
<evidence type="ECO:0000256" key="3">
    <source>
        <dbReference type="ARBA" id="ARBA00023136"/>
    </source>
</evidence>
<dbReference type="InterPro" id="IPR036259">
    <property type="entry name" value="MFS_trans_sf"/>
</dbReference>
<accession>A0A380PQ39</accession>
<dbReference type="PANTHER" id="PTHR23531:SF1">
    <property type="entry name" value="QUINOLENE RESISTANCE PROTEIN NORA"/>
    <property type="match status" value="1"/>
</dbReference>
<organism evidence="6 7">
    <name type="scientific">Yersinia frederiksenii</name>
    <dbReference type="NCBI Taxonomy" id="29484"/>
    <lineage>
        <taxon>Bacteria</taxon>
        <taxon>Pseudomonadati</taxon>
        <taxon>Pseudomonadota</taxon>
        <taxon>Gammaproteobacteria</taxon>
        <taxon>Enterobacterales</taxon>
        <taxon>Yersiniaceae</taxon>
        <taxon>Yersinia</taxon>
    </lineage>
</organism>
<evidence type="ECO:0000259" key="5">
    <source>
        <dbReference type="PROSITE" id="PS50850"/>
    </source>
</evidence>
<dbReference type="NCBIfam" id="NF009048">
    <property type="entry name" value="PRK12382.1"/>
    <property type="match status" value="1"/>
</dbReference>
<feature type="domain" description="Major facilitator superfamily (MFS) profile" evidence="5">
    <location>
        <begin position="177"/>
        <end position="398"/>
    </location>
</feature>
<feature type="transmembrane region" description="Helical" evidence="4">
    <location>
        <begin position="84"/>
        <end position="107"/>
    </location>
</feature>
<feature type="transmembrane region" description="Helical" evidence="4">
    <location>
        <begin position="218"/>
        <end position="245"/>
    </location>
</feature>
<keyword evidence="1 4" id="KW-0812">Transmembrane</keyword>
<dbReference type="Proteomes" id="UP000254835">
    <property type="component" value="Unassembled WGS sequence"/>
</dbReference>
<dbReference type="GO" id="GO:0022857">
    <property type="term" value="F:transmembrane transporter activity"/>
    <property type="evidence" value="ECO:0007669"/>
    <property type="project" value="InterPro"/>
</dbReference>
<dbReference type="OrthoDB" id="322544at2"/>
<dbReference type="SUPFAM" id="SSF103473">
    <property type="entry name" value="MFS general substrate transporter"/>
    <property type="match status" value="1"/>
</dbReference>
<name>A0A380PQ39_YERFR</name>
<dbReference type="InterPro" id="IPR020846">
    <property type="entry name" value="MFS_dom"/>
</dbReference>
<dbReference type="InterPro" id="IPR011701">
    <property type="entry name" value="MFS"/>
</dbReference>